<dbReference type="Proteomes" id="UP000316079">
    <property type="component" value="Unassembled WGS sequence"/>
</dbReference>
<reference evidence="1 2" key="1">
    <citation type="journal article" date="2019" name="Sci. Data">
        <title>Hybrid genome assembly and annotation of Danionella translucida.</title>
        <authorList>
            <person name="Kadobianskyi M."/>
            <person name="Schulze L."/>
            <person name="Schuelke M."/>
            <person name="Judkewitz B."/>
        </authorList>
    </citation>
    <scope>NUCLEOTIDE SEQUENCE [LARGE SCALE GENOMIC DNA]</scope>
    <source>
        <strain evidence="1 2">Bolton</strain>
    </source>
</reference>
<name>A0A553QC86_9TELE</name>
<protein>
    <submittedName>
        <fullName evidence="1">Uncharacterized protein</fullName>
    </submittedName>
</protein>
<dbReference type="AlphaFoldDB" id="A0A553QC86"/>
<sequence>MQTVFYVVVVVVVVEEERGLTEVSPLLRESFSRTQSLQFISSLMNELKLTQNDLQTLVLLFKPSVTTQR</sequence>
<dbReference type="OrthoDB" id="2590500at2759"/>
<keyword evidence="2" id="KW-1185">Reference proteome</keyword>
<accession>A0A553QC86</accession>
<comment type="caution">
    <text evidence="1">The sequence shown here is derived from an EMBL/GenBank/DDBJ whole genome shotgun (WGS) entry which is preliminary data.</text>
</comment>
<evidence type="ECO:0000313" key="2">
    <source>
        <dbReference type="Proteomes" id="UP000316079"/>
    </source>
</evidence>
<evidence type="ECO:0000313" key="1">
    <source>
        <dbReference type="EMBL" id="TRY87529.1"/>
    </source>
</evidence>
<dbReference type="EMBL" id="SRMA01026120">
    <property type="protein sequence ID" value="TRY87529.1"/>
    <property type="molecule type" value="Genomic_DNA"/>
</dbReference>
<gene>
    <name evidence="1" type="ORF">DNTS_007087</name>
</gene>
<organism evidence="1 2">
    <name type="scientific">Danionella cerebrum</name>
    <dbReference type="NCBI Taxonomy" id="2873325"/>
    <lineage>
        <taxon>Eukaryota</taxon>
        <taxon>Metazoa</taxon>
        <taxon>Chordata</taxon>
        <taxon>Craniata</taxon>
        <taxon>Vertebrata</taxon>
        <taxon>Euteleostomi</taxon>
        <taxon>Actinopterygii</taxon>
        <taxon>Neopterygii</taxon>
        <taxon>Teleostei</taxon>
        <taxon>Ostariophysi</taxon>
        <taxon>Cypriniformes</taxon>
        <taxon>Danionidae</taxon>
        <taxon>Danioninae</taxon>
        <taxon>Danionella</taxon>
    </lineage>
</organism>
<proteinExistence type="predicted"/>